<dbReference type="eggNOG" id="ENOG5032Z9M">
    <property type="taxonomic scope" value="Bacteria"/>
</dbReference>
<dbReference type="EMBL" id="JPRL01000001">
    <property type="protein sequence ID" value="KFF06401.1"/>
    <property type="molecule type" value="Genomic_DNA"/>
</dbReference>
<organism evidence="1 2">
    <name type="scientific">Flavobacterium reichenbachii</name>
    <dbReference type="NCBI Taxonomy" id="362418"/>
    <lineage>
        <taxon>Bacteria</taxon>
        <taxon>Pseudomonadati</taxon>
        <taxon>Bacteroidota</taxon>
        <taxon>Flavobacteriia</taxon>
        <taxon>Flavobacteriales</taxon>
        <taxon>Flavobacteriaceae</taxon>
        <taxon>Flavobacterium</taxon>
    </lineage>
</organism>
<name>A0A085ZPN7_9FLAO</name>
<dbReference type="STRING" id="362418.IW19_13155"/>
<accession>A0A085ZPN7</accession>
<keyword evidence="2" id="KW-1185">Reference proteome</keyword>
<sequence length="89" mass="10196">MSQESLVEVFTTNIQCKVQAETTLKKLQTAFPESKINFDINETELPYPAGHTILRVENHTINAEEIIRIVNLSGFRCDILEDKKRCTDN</sequence>
<evidence type="ECO:0000313" key="1">
    <source>
        <dbReference type="EMBL" id="KFF06401.1"/>
    </source>
</evidence>
<reference evidence="1 2" key="1">
    <citation type="submission" date="2014-07" db="EMBL/GenBank/DDBJ databases">
        <title>Genome of Flavobacterium reichenbachii LMG 25512.</title>
        <authorList>
            <person name="Stropko S.J."/>
            <person name="Pipes S.E."/>
            <person name="Newman J.D."/>
        </authorList>
    </citation>
    <scope>NUCLEOTIDE SEQUENCE [LARGE SCALE GENOMIC DNA]</scope>
    <source>
        <strain evidence="1 2">LMG 25512</strain>
    </source>
</reference>
<protein>
    <recommendedName>
        <fullName evidence="3">HMA domain-containing protein</fullName>
    </recommendedName>
</protein>
<proteinExistence type="predicted"/>
<dbReference type="AlphaFoldDB" id="A0A085ZPN7"/>
<evidence type="ECO:0000313" key="2">
    <source>
        <dbReference type="Proteomes" id="UP000028715"/>
    </source>
</evidence>
<evidence type="ECO:0008006" key="3">
    <source>
        <dbReference type="Google" id="ProtNLM"/>
    </source>
</evidence>
<dbReference type="Proteomes" id="UP000028715">
    <property type="component" value="Unassembled WGS sequence"/>
</dbReference>
<comment type="caution">
    <text evidence="1">The sequence shown here is derived from an EMBL/GenBank/DDBJ whole genome shotgun (WGS) entry which is preliminary data.</text>
</comment>
<gene>
    <name evidence="1" type="ORF">IW19_13155</name>
</gene>